<name>A0ABM8NBU2_9BURK</name>
<dbReference type="Proteomes" id="UP000598032">
    <property type="component" value="Unassembled WGS sequence"/>
</dbReference>
<gene>
    <name evidence="1" type="ORF">LMG28140_00700</name>
</gene>
<accession>A0ABM8NBU2</accession>
<reference evidence="1 2" key="1">
    <citation type="submission" date="2020-10" db="EMBL/GenBank/DDBJ databases">
        <authorList>
            <person name="Peeters C."/>
        </authorList>
    </citation>
    <scope>NUCLEOTIDE SEQUENCE [LARGE SCALE GENOMIC DNA]</scope>
    <source>
        <strain evidence="1 2">LMG 28140</strain>
    </source>
</reference>
<evidence type="ECO:0000313" key="1">
    <source>
        <dbReference type="EMBL" id="CAD6516033.1"/>
    </source>
</evidence>
<protein>
    <recommendedName>
        <fullName evidence="3">PIN domain-containing protein</fullName>
    </recommendedName>
</protein>
<dbReference type="EMBL" id="CAJHCP010000002">
    <property type="protein sequence ID" value="CAD6516033.1"/>
    <property type="molecule type" value="Genomic_DNA"/>
</dbReference>
<proteinExistence type="predicted"/>
<comment type="caution">
    <text evidence="1">The sequence shown here is derived from an EMBL/GenBank/DDBJ whole genome shotgun (WGS) entry which is preliminary data.</text>
</comment>
<evidence type="ECO:0008006" key="3">
    <source>
        <dbReference type="Google" id="ProtNLM"/>
    </source>
</evidence>
<keyword evidence="2" id="KW-1185">Reference proteome</keyword>
<organism evidence="1 2">
    <name type="scientific">Paraburkholderia metrosideri</name>
    <dbReference type="NCBI Taxonomy" id="580937"/>
    <lineage>
        <taxon>Bacteria</taxon>
        <taxon>Pseudomonadati</taxon>
        <taxon>Pseudomonadota</taxon>
        <taxon>Betaproteobacteria</taxon>
        <taxon>Burkholderiales</taxon>
        <taxon>Burkholderiaceae</taxon>
        <taxon>Paraburkholderia</taxon>
    </lineage>
</organism>
<evidence type="ECO:0000313" key="2">
    <source>
        <dbReference type="Proteomes" id="UP000598032"/>
    </source>
</evidence>
<sequence>MPEIYSECMELKAEICRLRPEWVILNPKMGEVNRLRYDWVRRLGGFWDRAHRGLEPETTDESVRGEREAQLAKNESYAIRKRVATVKKPMGNTHLQLVAGMPSEHTPGWDGEHVDYWRTPSLNFFRLELEVYASPVREWLDNEIDVWAMLSSRASMNQLWLHELDAASVPRQWLRGAFEFLQAWHKVTDGTPGDSRLATHLVEADRIISADKNFVRFSERCRAEAPFKTGQAIAVPAGREWLKQSS</sequence>